<accession>A0ABN1QCY4</accession>
<name>A0ABN1QCY4_9ACTN</name>
<dbReference type="InterPro" id="IPR015424">
    <property type="entry name" value="PyrdxlP-dep_Trfase"/>
</dbReference>
<dbReference type="Proteomes" id="UP001500542">
    <property type="component" value="Unassembled WGS sequence"/>
</dbReference>
<feature type="domain" description="Aminotransferase class V" evidence="3">
    <location>
        <begin position="135"/>
        <end position="248"/>
    </location>
</feature>
<evidence type="ECO:0000256" key="2">
    <source>
        <dbReference type="ARBA" id="ARBA00022898"/>
    </source>
</evidence>
<dbReference type="Pfam" id="PF00266">
    <property type="entry name" value="Aminotran_5"/>
    <property type="match status" value="1"/>
</dbReference>
<evidence type="ECO:0000256" key="1">
    <source>
        <dbReference type="ARBA" id="ARBA00001933"/>
    </source>
</evidence>
<organism evidence="4 5">
    <name type="scientific">Kribbella koreensis</name>
    <dbReference type="NCBI Taxonomy" id="57909"/>
    <lineage>
        <taxon>Bacteria</taxon>
        <taxon>Bacillati</taxon>
        <taxon>Actinomycetota</taxon>
        <taxon>Actinomycetes</taxon>
        <taxon>Propionibacteriales</taxon>
        <taxon>Kribbellaceae</taxon>
        <taxon>Kribbella</taxon>
    </lineage>
</organism>
<dbReference type="GO" id="GO:0008483">
    <property type="term" value="F:transaminase activity"/>
    <property type="evidence" value="ECO:0007669"/>
    <property type="project" value="UniProtKB-KW"/>
</dbReference>
<dbReference type="EMBL" id="BAAAHK010000007">
    <property type="protein sequence ID" value="GAA0940664.1"/>
    <property type="molecule type" value="Genomic_DNA"/>
</dbReference>
<gene>
    <name evidence="4" type="ORF">GCM10009554_31560</name>
</gene>
<dbReference type="Gene3D" id="3.40.640.10">
    <property type="entry name" value="Type I PLP-dependent aspartate aminotransferase-like (Major domain)"/>
    <property type="match status" value="1"/>
</dbReference>
<dbReference type="InterPro" id="IPR015421">
    <property type="entry name" value="PyrdxlP-dep_Trfase_major"/>
</dbReference>
<reference evidence="4 5" key="1">
    <citation type="journal article" date="2019" name="Int. J. Syst. Evol. Microbiol.">
        <title>The Global Catalogue of Microorganisms (GCM) 10K type strain sequencing project: providing services to taxonomists for standard genome sequencing and annotation.</title>
        <authorList>
            <consortium name="The Broad Institute Genomics Platform"/>
            <consortium name="The Broad Institute Genome Sequencing Center for Infectious Disease"/>
            <person name="Wu L."/>
            <person name="Ma J."/>
        </authorList>
    </citation>
    <scope>NUCLEOTIDE SEQUENCE [LARGE SCALE GENOMIC DNA]</scope>
    <source>
        <strain evidence="4 5">JCM 10977</strain>
    </source>
</reference>
<keyword evidence="2" id="KW-0663">Pyridoxal phosphate</keyword>
<keyword evidence="4" id="KW-0808">Transferase</keyword>
<keyword evidence="5" id="KW-1185">Reference proteome</keyword>
<dbReference type="PANTHER" id="PTHR32328:SF0">
    <property type="entry name" value="L-SERYL-TRNA(SEC) SELENIUM TRANSFERASE"/>
    <property type="match status" value="1"/>
</dbReference>
<keyword evidence="4" id="KW-0032">Aminotransferase</keyword>
<evidence type="ECO:0000313" key="4">
    <source>
        <dbReference type="EMBL" id="GAA0940664.1"/>
    </source>
</evidence>
<sequence length="381" mass="39547">MLTATMVICTMGTHERHRLTEVINARGTFTPLGVSRSSAGVAAAVAEALPEFFVMDELADRASEALAHATGAQAGAVTHCTSAAITLCVAAAMAGTDPERIAALPDTSDMHNRVVLPAGHVVSYGQSITQAVRLAGAVVTVAGDENRCSIDDLDDELAGEDIACLLLVSSRLVTGEPIDLTAAVRAAHRRGVPAIIDGAAQFPRTADLLATGADAVLISAQKYLAAPTAGLVVGTHRLVRAVRAQEKGIGRAMKPTKEATVGVLAALEEWHAMDRAKWEADQAAKVLAFVTAANELPGLAAEVLADPTGLPLSRVLLTVSGGIDATTLAAELEHGTPAIYVNTAQSLEGQLILELVPLDSDELEIILTRLAMELQATEKAD</sequence>
<dbReference type="SUPFAM" id="SSF53383">
    <property type="entry name" value="PLP-dependent transferases"/>
    <property type="match status" value="1"/>
</dbReference>
<comment type="caution">
    <text evidence="4">The sequence shown here is derived from an EMBL/GenBank/DDBJ whole genome shotgun (WGS) entry which is preliminary data.</text>
</comment>
<protein>
    <submittedName>
        <fullName evidence="4">Aminotransferase class V-fold PLP-dependent enzyme</fullName>
    </submittedName>
</protein>
<dbReference type="InterPro" id="IPR000192">
    <property type="entry name" value="Aminotrans_V_dom"/>
</dbReference>
<comment type="cofactor">
    <cofactor evidence="1">
        <name>pyridoxal 5'-phosphate</name>
        <dbReference type="ChEBI" id="CHEBI:597326"/>
    </cofactor>
</comment>
<dbReference type="PANTHER" id="PTHR32328">
    <property type="entry name" value="L-SERYL-TRNA(SEC) SELENIUM TRANSFERASE"/>
    <property type="match status" value="1"/>
</dbReference>
<proteinExistence type="predicted"/>
<evidence type="ECO:0000259" key="3">
    <source>
        <dbReference type="Pfam" id="PF00266"/>
    </source>
</evidence>
<evidence type="ECO:0000313" key="5">
    <source>
        <dbReference type="Proteomes" id="UP001500542"/>
    </source>
</evidence>